<dbReference type="RefSeq" id="XP_062640653.1">
    <property type="nucleotide sequence ID" value="XM_062779196.1"/>
</dbReference>
<dbReference type="Gene3D" id="3.90.550.20">
    <property type="match status" value="1"/>
</dbReference>
<comment type="similarity">
    <text evidence="1">Belongs to the glycosyltransferase 32 family.</text>
</comment>
<comment type="caution">
    <text evidence="2">The sequence shown here is derived from an EMBL/GenBank/DDBJ whole genome shotgun (WGS) entry which is preliminary data.</text>
</comment>
<dbReference type="GO" id="GO:1901135">
    <property type="term" value="P:carbohydrate derivative metabolic process"/>
    <property type="evidence" value="ECO:0007669"/>
    <property type="project" value="UniProtKB-ARBA"/>
</dbReference>
<reference evidence="2" key="2">
    <citation type="submission" date="2023-05" db="EMBL/GenBank/DDBJ databases">
        <authorList>
            <consortium name="Lawrence Berkeley National Laboratory"/>
            <person name="Steindorff A."/>
            <person name="Hensen N."/>
            <person name="Bonometti L."/>
            <person name="Westerberg I."/>
            <person name="Brannstrom I.O."/>
            <person name="Guillou S."/>
            <person name="Cros-Aarteil S."/>
            <person name="Calhoun S."/>
            <person name="Haridas S."/>
            <person name="Kuo A."/>
            <person name="Mondo S."/>
            <person name="Pangilinan J."/>
            <person name="Riley R."/>
            <person name="Labutti K."/>
            <person name="Andreopoulos B."/>
            <person name="Lipzen A."/>
            <person name="Chen C."/>
            <person name="Yanf M."/>
            <person name="Daum C."/>
            <person name="Ng V."/>
            <person name="Clum A."/>
            <person name="Ohm R."/>
            <person name="Martin F."/>
            <person name="Silar P."/>
            <person name="Natvig D."/>
            <person name="Lalanne C."/>
            <person name="Gautier V."/>
            <person name="Ament-Velasquez S.L."/>
            <person name="Kruys A."/>
            <person name="Hutchinson M.I."/>
            <person name="Powell A.J."/>
            <person name="Barry K."/>
            <person name="Miller A.N."/>
            <person name="Grigoriev I.V."/>
            <person name="Debuchy R."/>
            <person name="Gladieux P."/>
            <person name="Thoren M.H."/>
            <person name="Johannesson H."/>
        </authorList>
    </citation>
    <scope>NUCLEOTIDE SEQUENCE</scope>
    <source>
        <strain evidence="2">CBS 141.50</strain>
    </source>
</reference>
<gene>
    <name evidence="2" type="ORF">C8A04DRAFT_24524</name>
</gene>
<evidence type="ECO:0000313" key="3">
    <source>
        <dbReference type="Proteomes" id="UP001302676"/>
    </source>
</evidence>
<dbReference type="AlphaFoldDB" id="A0AAN6V9M5"/>
<dbReference type="Pfam" id="PF04488">
    <property type="entry name" value="Gly_transf_sug"/>
    <property type="match status" value="1"/>
</dbReference>
<dbReference type="PANTHER" id="PTHR46830">
    <property type="entry name" value="TRANSFERASE, PUTATIVE-RELATED"/>
    <property type="match status" value="1"/>
</dbReference>
<organism evidence="2 3">
    <name type="scientific">Dichotomopilus funicola</name>
    <dbReference type="NCBI Taxonomy" id="1934379"/>
    <lineage>
        <taxon>Eukaryota</taxon>
        <taxon>Fungi</taxon>
        <taxon>Dikarya</taxon>
        <taxon>Ascomycota</taxon>
        <taxon>Pezizomycotina</taxon>
        <taxon>Sordariomycetes</taxon>
        <taxon>Sordariomycetidae</taxon>
        <taxon>Sordariales</taxon>
        <taxon>Chaetomiaceae</taxon>
        <taxon>Dichotomopilus</taxon>
    </lineage>
</organism>
<keyword evidence="3" id="KW-1185">Reference proteome</keyword>
<dbReference type="InterPro" id="IPR007577">
    <property type="entry name" value="GlycoTrfase_DXD_sugar-bd_CS"/>
</dbReference>
<dbReference type="PANTHER" id="PTHR46830:SF2">
    <property type="entry name" value="ALPHA-1,4-N-ACETYLGLUCOSAMINYLTRANSFERASE"/>
    <property type="match status" value="1"/>
</dbReference>
<proteinExistence type="inferred from homology"/>
<sequence>MTNRRIPNLIHFICLIKPGNEIVPFLHFAAVASAKSILRPDKIILHLNGNPQGPWWERIRPLVDEIKLVALPTHWRHDKPIYNPEKPHHYYSHMSDHIRLHALAEIGGIYLDLDTITIRPVNDLLQHEFVIGKETCSPLDPVRHRLGSAVLMAAPGSAFLLEWMRRYPEVYDSADWASAATLLPATISQEQPGLPVNVVPETAFFSVNWDDVAGIFEEPRSVDPEARILHLWQNMSWEKYFKRITGMDWARQNSHTVCATLLLNAESAWIRDGIDYGEHGER</sequence>
<name>A0AAN6V9M5_9PEZI</name>
<protein>
    <recommendedName>
        <fullName evidence="4">Glycosyltransferase family 32 protein</fullName>
    </recommendedName>
</protein>
<evidence type="ECO:0000256" key="1">
    <source>
        <dbReference type="ARBA" id="ARBA00009003"/>
    </source>
</evidence>
<dbReference type="SUPFAM" id="SSF53448">
    <property type="entry name" value="Nucleotide-diphospho-sugar transferases"/>
    <property type="match status" value="1"/>
</dbReference>
<evidence type="ECO:0008006" key="4">
    <source>
        <dbReference type="Google" id="ProtNLM"/>
    </source>
</evidence>
<dbReference type="GeneID" id="87815809"/>
<evidence type="ECO:0000313" key="2">
    <source>
        <dbReference type="EMBL" id="KAK4147282.1"/>
    </source>
</evidence>
<accession>A0AAN6V9M5</accession>
<dbReference type="Proteomes" id="UP001302676">
    <property type="component" value="Unassembled WGS sequence"/>
</dbReference>
<dbReference type="EMBL" id="MU853556">
    <property type="protein sequence ID" value="KAK4147282.1"/>
    <property type="molecule type" value="Genomic_DNA"/>
</dbReference>
<dbReference type="InterPro" id="IPR029044">
    <property type="entry name" value="Nucleotide-diphossugar_trans"/>
</dbReference>
<reference evidence="2" key="1">
    <citation type="journal article" date="2023" name="Mol. Phylogenet. Evol.">
        <title>Genome-scale phylogeny and comparative genomics of the fungal order Sordariales.</title>
        <authorList>
            <person name="Hensen N."/>
            <person name="Bonometti L."/>
            <person name="Westerberg I."/>
            <person name="Brannstrom I.O."/>
            <person name="Guillou S."/>
            <person name="Cros-Aarteil S."/>
            <person name="Calhoun S."/>
            <person name="Haridas S."/>
            <person name="Kuo A."/>
            <person name="Mondo S."/>
            <person name="Pangilinan J."/>
            <person name="Riley R."/>
            <person name="LaButti K."/>
            <person name="Andreopoulos B."/>
            <person name="Lipzen A."/>
            <person name="Chen C."/>
            <person name="Yan M."/>
            <person name="Daum C."/>
            <person name="Ng V."/>
            <person name="Clum A."/>
            <person name="Steindorff A."/>
            <person name="Ohm R.A."/>
            <person name="Martin F."/>
            <person name="Silar P."/>
            <person name="Natvig D.O."/>
            <person name="Lalanne C."/>
            <person name="Gautier V."/>
            <person name="Ament-Velasquez S.L."/>
            <person name="Kruys A."/>
            <person name="Hutchinson M.I."/>
            <person name="Powell A.J."/>
            <person name="Barry K."/>
            <person name="Miller A.N."/>
            <person name="Grigoriev I.V."/>
            <person name="Debuchy R."/>
            <person name="Gladieux P."/>
            <person name="Hiltunen Thoren M."/>
            <person name="Johannesson H."/>
        </authorList>
    </citation>
    <scope>NUCLEOTIDE SEQUENCE</scope>
    <source>
        <strain evidence="2">CBS 141.50</strain>
    </source>
</reference>